<dbReference type="STRING" id="154538.A0A1M2W7K7"/>
<evidence type="ECO:0000256" key="1">
    <source>
        <dbReference type="ARBA" id="ARBA00001974"/>
    </source>
</evidence>
<proteinExistence type="inferred from homology"/>
<evidence type="ECO:0000313" key="5">
    <source>
        <dbReference type="Proteomes" id="UP000184267"/>
    </source>
</evidence>
<accession>A0A1M2W7K7</accession>
<dbReference type="PANTHER" id="PTHR11552:SF147">
    <property type="entry name" value="CHOLINE DEHYDROGENASE, MITOCHONDRIAL"/>
    <property type="match status" value="1"/>
</dbReference>
<gene>
    <name evidence="4" type="ORF">TRAPUB_5078</name>
</gene>
<sequence>MGTDPQTSAVDPELRVHGVQALRVVDASVFPDQVSGHPCAVVIAVAERAADLIKSASVGY</sequence>
<comment type="cofactor">
    <cofactor evidence="1">
        <name>FAD</name>
        <dbReference type="ChEBI" id="CHEBI:57692"/>
    </cofactor>
</comment>
<dbReference type="GO" id="GO:0016614">
    <property type="term" value="F:oxidoreductase activity, acting on CH-OH group of donors"/>
    <property type="evidence" value="ECO:0007669"/>
    <property type="project" value="InterPro"/>
</dbReference>
<dbReference type="InterPro" id="IPR007867">
    <property type="entry name" value="GMC_OxRtase_C"/>
</dbReference>
<evidence type="ECO:0000256" key="2">
    <source>
        <dbReference type="ARBA" id="ARBA00010790"/>
    </source>
</evidence>
<dbReference type="EMBL" id="MNAD01000141">
    <property type="protein sequence ID" value="OJT15700.1"/>
    <property type="molecule type" value="Genomic_DNA"/>
</dbReference>
<protein>
    <submittedName>
        <fullName evidence="4">Choline oxidase</fullName>
    </submittedName>
</protein>
<dbReference type="GO" id="GO:0050660">
    <property type="term" value="F:flavin adenine dinucleotide binding"/>
    <property type="evidence" value="ECO:0007669"/>
    <property type="project" value="InterPro"/>
</dbReference>
<dbReference type="SUPFAM" id="SSF51905">
    <property type="entry name" value="FAD/NAD(P)-binding domain"/>
    <property type="match status" value="1"/>
</dbReference>
<dbReference type="OrthoDB" id="2800373at2759"/>
<comment type="similarity">
    <text evidence="2">Belongs to the GMC oxidoreductase family.</text>
</comment>
<dbReference type="PANTHER" id="PTHR11552">
    <property type="entry name" value="GLUCOSE-METHANOL-CHOLINE GMC OXIDOREDUCTASE"/>
    <property type="match status" value="1"/>
</dbReference>
<feature type="domain" description="Glucose-methanol-choline oxidoreductase C-terminal" evidence="3">
    <location>
        <begin position="1"/>
        <end position="46"/>
    </location>
</feature>
<evidence type="ECO:0000313" key="4">
    <source>
        <dbReference type="EMBL" id="OJT15700.1"/>
    </source>
</evidence>
<dbReference type="InterPro" id="IPR012132">
    <property type="entry name" value="GMC_OxRdtase"/>
</dbReference>
<dbReference type="Gene3D" id="3.50.50.60">
    <property type="entry name" value="FAD/NAD(P)-binding domain"/>
    <property type="match status" value="1"/>
</dbReference>
<comment type="caution">
    <text evidence="4">The sequence shown here is derived from an EMBL/GenBank/DDBJ whole genome shotgun (WGS) entry which is preliminary data.</text>
</comment>
<dbReference type="Proteomes" id="UP000184267">
    <property type="component" value="Unassembled WGS sequence"/>
</dbReference>
<keyword evidence="5" id="KW-1185">Reference proteome</keyword>
<evidence type="ECO:0000259" key="3">
    <source>
        <dbReference type="Pfam" id="PF05199"/>
    </source>
</evidence>
<dbReference type="OMA" id="INCPQVA"/>
<organism evidence="4 5">
    <name type="scientific">Trametes pubescens</name>
    <name type="common">White-rot fungus</name>
    <dbReference type="NCBI Taxonomy" id="154538"/>
    <lineage>
        <taxon>Eukaryota</taxon>
        <taxon>Fungi</taxon>
        <taxon>Dikarya</taxon>
        <taxon>Basidiomycota</taxon>
        <taxon>Agaricomycotina</taxon>
        <taxon>Agaricomycetes</taxon>
        <taxon>Polyporales</taxon>
        <taxon>Polyporaceae</taxon>
        <taxon>Trametes</taxon>
    </lineage>
</organism>
<name>A0A1M2W7K7_TRAPU</name>
<dbReference type="Pfam" id="PF05199">
    <property type="entry name" value="GMC_oxred_C"/>
    <property type="match status" value="1"/>
</dbReference>
<dbReference type="InterPro" id="IPR036188">
    <property type="entry name" value="FAD/NAD-bd_sf"/>
</dbReference>
<reference evidence="4 5" key="1">
    <citation type="submission" date="2016-10" db="EMBL/GenBank/DDBJ databases">
        <title>Genome sequence of the basidiomycete white-rot fungus Trametes pubescens.</title>
        <authorList>
            <person name="Makela M.R."/>
            <person name="Granchi Z."/>
            <person name="Peng M."/>
            <person name="De Vries R.P."/>
            <person name="Grigoriev I."/>
            <person name="Riley R."/>
            <person name="Hilden K."/>
        </authorList>
    </citation>
    <scope>NUCLEOTIDE SEQUENCE [LARGE SCALE GENOMIC DNA]</scope>
    <source>
        <strain evidence="4 5">FBCC735</strain>
    </source>
</reference>
<dbReference type="AlphaFoldDB" id="A0A1M2W7K7"/>